<accession>A0A8S9XNR2</accession>
<gene>
    <name evidence="4" type="ORF">GE061_015685</name>
</gene>
<keyword evidence="5" id="KW-1185">Reference proteome</keyword>
<evidence type="ECO:0000259" key="3">
    <source>
        <dbReference type="PROSITE" id="PS50026"/>
    </source>
</evidence>
<sequence>MLNQLSIFTPLLVFLVIGAISPNKECPCGYGGVCTEVNDIEDCKNLCGIIGKGWYNEDCVTVRNHCEGVLCPRGTCVTTFGGYFCKCPFGFTGVLCDTLWDPKSAQTATAPSNEIYVYYQIQPIPGEMKSFTVIYDVDELEFEERHTMLIVNISDGRFLYPSVKEMVRRNVFEQCIRETEQYPDLLDSAVCERLPKGSVLSFSFDPSVPKSSYLQDRWVFLPGFEEPIGSVADVVIEVQEPYGNGTYSVITIMKTIYRTFTYYTVSRDPFNCLMNFIFHGCANDGNFPTLHPRGTYIKLFVKQSETNCNGARITEQAWYMQRIKTRKYANNDPVPVLMEEETEEFLLLNPYFSYPGSYMFVVEYTIQGNPPHYGGTTLFRKSVHCFITTVLGNIQFRLQGGSQRTFSCTNPLEIPWENLNPNILLGEMDFSLGCDHLDDPECAPTKTKGDISGMILSAVSQNTSQNSTRFNMDEFIVKNLNETKMYKMSRRAISLCCLDPVLFILSYPSPFGVEQDNPQQ</sequence>
<dbReference type="AlphaFoldDB" id="A0A8S9XNR2"/>
<dbReference type="SMART" id="SM00181">
    <property type="entry name" value="EGF"/>
    <property type="match status" value="1"/>
</dbReference>
<organism evidence="4 5">
    <name type="scientific">Apolygus lucorum</name>
    <name type="common">Small green plant bug</name>
    <name type="synonym">Lygocoris lucorum</name>
    <dbReference type="NCBI Taxonomy" id="248454"/>
    <lineage>
        <taxon>Eukaryota</taxon>
        <taxon>Metazoa</taxon>
        <taxon>Ecdysozoa</taxon>
        <taxon>Arthropoda</taxon>
        <taxon>Hexapoda</taxon>
        <taxon>Insecta</taxon>
        <taxon>Pterygota</taxon>
        <taxon>Neoptera</taxon>
        <taxon>Paraneoptera</taxon>
        <taxon>Hemiptera</taxon>
        <taxon>Heteroptera</taxon>
        <taxon>Panheteroptera</taxon>
        <taxon>Cimicomorpha</taxon>
        <taxon>Miridae</taxon>
        <taxon>Mirini</taxon>
        <taxon>Apolygus</taxon>
    </lineage>
</organism>
<keyword evidence="2" id="KW-0732">Signal</keyword>
<name>A0A8S9XNR2_APOLU</name>
<feature type="domain" description="EGF-like" evidence="3">
    <location>
        <begin position="62"/>
        <end position="97"/>
    </location>
</feature>
<dbReference type="PROSITE" id="PS00022">
    <property type="entry name" value="EGF_1"/>
    <property type="match status" value="1"/>
</dbReference>
<keyword evidence="1" id="KW-0245">EGF-like domain</keyword>
<feature type="chain" id="PRO_5035886661" description="EGF-like domain-containing protein" evidence="2">
    <location>
        <begin position="20"/>
        <end position="520"/>
    </location>
</feature>
<evidence type="ECO:0000256" key="1">
    <source>
        <dbReference type="PROSITE-ProRule" id="PRU00076"/>
    </source>
</evidence>
<evidence type="ECO:0000256" key="2">
    <source>
        <dbReference type="SAM" id="SignalP"/>
    </source>
</evidence>
<dbReference type="CDD" id="cd00054">
    <property type="entry name" value="EGF_CA"/>
    <property type="match status" value="1"/>
</dbReference>
<dbReference type="PROSITE" id="PS50026">
    <property type="entry name" value="EGF_3"/>
    <property type="match status" value="1"/>
</dbReference>
<dbReference type="PROSITE" id="PS01186">
    <property type="entry name" value="EGF_2"/>
    <property type="match status" value="1"/>
</dbReference>
<comment type="caution">
    <text evidence="1">Lacks conserved residue(s) required for the propagation of feature annotation.</text>
</comment>
<dbReference type="SUPFAM" id="SSF57196">
    <property type="entry name" value="EGF/Laminin"/>
    <property type="match status" value="1"/>
</dbReference>
<dbReference type="Gene3D" id="2.10.25.10">
    <property type="entry name" value="Laminin"/>
    <property type="match status" value="1"/>
</dbReference>
<dbReference type="Proteomes" id="UP000466442">
    <property type="component" value="Unassembled WGS sequence"/>
</dbReference>
<evidence type="ECO:0000313" key="4">
    <source>
        <dbReference type="EMBL" id="KAF6209931.1"/>
    </source>
</evidence>
<feature type="disulfide bond" evidence="1">
    <location>
        <begin position="66"/>
        <end position="76"/>
    </location>
</feature>
<evidence type="ECO:0000313" key="5">
    <source>
        <dbReference type="Proteomes" id="UP000466442"/>
    </source>
</evidence>
<feature type="signal peptide" evidence="2">
    <location>
        <begin position="1"/>
        <end position="19"/>
    </location>
</feature>
<dbReference type="InterPro" id="IPR000742">
    <property type="entry name" value="EGF"/>
</dbReference>
<dbReference type="EMBL" id="WIXP02000006">
    <property type="protein sequence ID" value="KAF6209931.1"/>
    <property type="molecule type" value="Genomic_DNA"/>
</dbReference>
<proteinExistence type="predicted"/>
<keyword evidence="1" id="KW-1015">Disulfide bond</keyword>
<comment type="caution">
    <text evidence="4">The sequence shown here is derived from an EMBL/GenBank/DDBJ whole genome shotgun (WGS) entry which is preliminary data.</text>
</comment>
<reference evidence="4" key="1">
    <citation type="journal article" date="2021" name="Mol. Ecol. Resour.">
        <title>Apolygus lucorum genome provides insights into omnivorousness and mesophyll feeding.</title>
        <authorList>
            <person name="Liu Y."/>
            <person name="Liu H."/>
            <person name="Wang H."/>
            <person name="Huang T."/>
            <person name="Liu B."/>
            <person name="Yang B."/>
            <person name="Yin L."/>
            <person name="Li B."/>
            <person name="Zhang Y."/>
            <person name="Zhang S."/>
            <person name="Jiang F."/>
            <person name="Zhang X."/>
            <person name="Ren Y."/>
            <person name="Wang B."/>
            <person name="Wang S."/>
            <person name="Lu Y."/>
            <person name="Wu K."/>
            <person name="Fan W."/>
            <person name="Wang G."/>
        </authorList>
    </citation>
    <scope>NUCLEOTIDE SEQUENCE</scope>
    <source>
        <strain evidence="4">12Hb</strain>
    </source>
</reference>
<protein>
    <recommendedName>
        <fullName evidence="3">EGF-like domain-containing protein</fullName>
    </recommendedName>
</protein>
<feature type="disulfide bond" evidence="1">
    <location>
        <begin position="87"/>
        <end position="96"/>
    </location>
</feature>